<dbReference type="EMBL" id="VUMT01000001">
    <property type="protein sequence ID" value="MSS62322.1"/>
    <property type="molecule type" value="Genomic_DNA"/>
</dbReference>
<keyword evidence="1" id="KW-0805">Transcription regulation</keyword>
<organism evidence="5 6">
    <name type="scientific">Velocimicrobium porci</name>
    <dbReference type="NCBI Taxonomy" id="2606634"/>
    <lineage>
        <taxon>Bacteria</taxon>
        <taxon>Bacillati</taxon>
        <taxon>Bacillota</taxon>
        <taxon>Clostridia</taxon>
        <taxon>Lachnospirales</taxon>
        <taxon>Lachnospiraceae</taxon>
        <taxon>Velocimicrobium</taxon>
    </lineage>
</organism>
<evidence type="ECO:0000256" key="1">
    <source>
        <dbReference type="ARBA" id="ARBA00023015"/>
    </source>
</evidence>
<dbReference type="Gene3D" id="1.10.10.10">
    <property type="entry name" value="Winged helix-like DNA-binding domain superfamily/Winged helix DNA-binding domain"/>
    <property type="match status" value="1"/>
</dbReference>
<accession>A0A6L5XUG5</accession>
<evidence type="ECO:0000313" key="5">
    <source>
        <dbReference type="EMBL" id="MSS62322.1"/>
    </source>
</evidence>
<keyword evidence="6" id="KW-1185">Reference proteome</keyword>
<evidence type="ECO:0000259" key="4">
    <source>
        <dbReference type="PROSITE" id="PS51063"/>
    </source>
</evidence>
<dbReference type="Gene3D" id="2.60.120.10">
    <property type="entry name" value="Jelly Rolls"/>
    <property type="match status" value="1"/>
</dbReference>
<feature type="domain" description="HTH crp-type" evidence="4">
    <location>
        <begin position="147"/>
        <end position="213"/>
    </location>
</feature>
<protein>
    <submittedName>
        <fullName evidence="5">Crp/Fnr family transcriptional regulator</fullName>
    </submittedName>
</protein>
<dbReference type="GO" id="GO:0006355">
    <property type="term" value="P:regulation of DNA-templated transcription"/>
    <property type="evidence" value="ECO:0007669"/>
    <property type="project" value="InterPro"/>
</dbReference>
<dbReference type="InterPro" id="IPR036388">
    <property type="entry name" value="WH-like_DNA-bd_sf"/>
</dbReference>
<dbReference type="PROSITE" id="PS51063">
    <property type="entry name" value="HTH_CRP_2"/>
    <property type="match status" value="1"/>
</dbReference>
<dbReference type="RefSeq" id="WP_154515480.1">
    <property type="nucleotide sequence ID" value="NZ_VUMT01000001.1"/>
</dbReference>
<keyword evidence="3" id="KW-0804">Transcription</keyword>
<dbReference type="CDD" id="cd00092">
    <property type="entry name" value="HTH_CRP"/>
    <property type="match status" value="1"/>
</dbReference>
<dbReference type="InterPro" id="IPR018490">
    <property type="entry name" value="cNMP-bd_dom_sf"/>
</dbReference>
<reference evidence="5 6" key="1">
    <citation type="submission" date="2019-08" db="EMBL/GenBank/DDBJ databases">
        <title>In-depth cultivation of the pig gut microbiome towards novel bacterial diversity and tailored functional studies.</title>
        <authorList>
            <person name="Wylensek D."/>
            <person name="Hitch T.C.A."/>
            <person name="Clavel T."/>
        </authorList>
    </citation>
    <scope>NUCLEOTIDE SEQUENCE [LARGE SCALE GENOMIC DNA]</scope>
    <source>
        <strain evidence="5 6">WCA-693-APC-MOT-I</strain>
    </source>
</reference>
<name>A0A6L5XUG5_9FIRM</name>
<evidence type="ECO:0000256" key="3">
    <source>
        <dbReference type="ARBA" id="ARBA00023163"/>
    </source>
</evidence>
<evidence type="ECO:0000313" key="6">
    <source>
        <dbReference type="Proteomes" id="UP000482209"/>
    </source>
</evidence>
<sequence>METELKNVLPFWYFLSEKDRQLVVKSLEQLLFQKGAKVYHVKKEDAGLKILISGRIRVFLSTSDGNEITLYRIENKNLNIWSVFSMMSDGQIDINMEAEEDSVVYWVPETICKKLSDECSAVSEFIWQVGMKHLQAVISVVQNLAFTKSSKRLADSLIAHSRWNQSEVLFITHEELANDIGTAREVVSRLLKKFEKLGFVSLSRGKIDILDFDGLKKI</sequence>
<keyword evidence="2" id="KW-0238">DNA-binding</keyword>
<dbReference type="Proteomes" id="UP000482209">
    <property type="component" value="Unassembled WGS sequence"/>
</dbReference>
<dbReference type="GO" id="GO:0003677">
    <property type="term" value="F:DNA binding"/>
    <property type="evidence" value="ECO:0007669"/>
    <property type="project" value="UniProtKB-KW"/>
</dbReference>
<dbReference type="PRINTS" id="PR00034">
    <property type="entry name" value="HTHCRP"/>
</dbReference>
<gene>
    <name evidence="5" type="ORF">FYJ58_00235</name>
</gene>
<dbReference type="AlphaFoldDB" id="A0A6L5XUG5"/>
<dbReference type="SUPFAM" id="SSF46785">
    <property type="entry name" value="Winged helix' DNA-binding domain"/>
    <property type="match status" value="1"/>
</dbReference>
<dbReference type="SUPFAM" id="SSF51206">
    <property type="entry name" value="cAMP-binding domain-like"/>
    <property type="match status" value="1"/>
</dbReference>
<dbReference type="InterPro" id="IPR012318">
    <property type="entry name" value="HTH_CRP"/>
</dbReference>
<comment type="caution">
    <text evidence="5">The sequence shown here is derived from an EMBL/GenBank/DDBJ whole genome shotgun (WGS) entry which is preliminary data.</text>
</comment>
<proteinExistence type="predicted"/>
<dbReference type="InterPro" id="IPR014710">
    <property type="entry name" value="RmlC-like_jellyroll"/>
</dbReference>
<dbReference type="InterPro" id="IPR036390">
    <property type="entry name" value="WH_DNA-bd_sf"/>
</dbReference>
<dbReference type="SMART" id="SM00419">
    <property type="entry name" value="HTH_CRP"/>
    <property type="match status" value="1"/>
</dbReference>
<dbReference type="Pfam" id="PF13545">
    <property type="entry name" value="HTH_Crp_2"/>
    <property type="match status" value="1"/>
</dbReference>
<evidence type="ECO:0000256" key="2">
    <source>
        <dbReference type="ARBA" id="ARBA00023125"/>
    </source>
</evidence>